<feature type="chain" id="PRO_5011973149" evidence="2">
    <location>
        <begin position="29"/>
        <end position="201"/>
    </location>
</feature>
<keyword evidence="1" id="KW-1133">Transmembrane helix</keyword>
<organism evidence="3 4">
    <name type="scientific">Chromohalobacter canadensis</name>
    <dbReference type="NCBI Taxonomy" id="141389"/>
    <lineage>
        <taxon>Bacteria</taxon>
        <taxon>Pseudomonadati</taxon>
        <taxon>Pseudomonadota</taxon>
        <taxon>Gammaproteobacteria</taxon>
        <taxon>Oceanospirillales</taxon>
        <taxon>Halomonadaceae</taxon>
        <taxon>Chromohalobacter</taxon>
    </lineage>
</organism>
<evidence type="ECO:0000256" key="2">
    <source>
        <dbReference type="SAM" id="SignalP"/>
    </source>
</evidence>
<evidence type="ECO:0000313" key="4">
    <source>
        <dbReference type="Proteomes" id="UP000219023"/>
    </source>
</evidence>
<evidence type="ECO:0000313" key="3">
    <source>
        <dbReference type="EMBL" id="SOC55558.1"/>
    </source>
</evidence>
<proteinExistence type="predicted"/>
<feature type="transmembrane region" description="Helical" evidence="1">
    <location>
        <begin position="78"/>
        <end position="96"/>
    </location>
</feature>
<evidence type="ECO:0000256" key="1">
    <source>
        <dbReference type="SAM" id="Phobius"/>
    </source>
</evidence>
<feature type="transmembrane region" description="Helical" evidence="1">
    <location>
        <begin position="183"/>
        <end position="200"/>
    </location>
</feature>
<dbReference type="RefSeq" id="WP_097023016.1">
    <property type="nucleotide sequence ID" value="NZ_JAHXDJ010000003.1"/>
</dbReference>
<accession>A0A285VPQ2</accession>
<protein>
    <submittedName>
        <fullName evidence="3">Urease accessory protein</fullName>
    </submittedName>
</protein>
<feature type="transmembrane region" description="Helical" evidence="1">
    <location>
        <begin position="44"/>
        <end position="66"/>
    </location>
</feature>
<feature type="transmembrane region" description="Helical" evidence="1">
    <location>
        <begin position="124"/>
        <end position="140"/>
    </location>
</feature>
<dbReference type="AlphaFoldDB" id="A0A285VPQ2"/>
<sequence length="201" mass="20789">MSLSRLHMRHLILALSPLVLLFAGPALAHPGHLPHSHAGSFMAGLMHPLTGLDHLLAMAAIGLWSFRQAGALRRTMPLLIALGMLAGASLAWMGVPLMGVEFGIASSVLLAGVLLATLVRLPSALGGLLVFAFILLHGHAHGSELAPGASALLYALGFVATSVAITLTGRVLGEWLSRRDNRWLRGIGAAIAATGGALLMG</sequence>
<reference evidence="3 4" key="1">
    <citation type="submission" date="2017-08" db="EMBL/GenBank/DDBJ databases">
        <authorList>
            <person name="de Groot N.N."/>
        </authorList>
    </citation>
    <scope>NUCLEOTIDE SEQUENCE [LARGE SCALE GENOMIC DNA]</scope>
    <source>
        <strain evidence="3 4">USBA 855</strain>
    </source>
</reference>
<dbReference type="PIRSF" id="PIRSF016919">
    <property type="entry name" value="HupE_UreJ"/>
    <property type="match status" value="1"/>
</dbReference>
<dbReference type="Proteomes" id="UP000219023">
    <property type="component" value="Unassembled WGS sequence"/>
</dbReference>
<dbReference type="OrthoDB" id="9808192at2"/>
<keyword evidence="1" id="KW-0472">Membrane</keyword>
<feature type="transmembrane region" description="Helical" evidence="1">
    <location>
        <begin position="152"/>
        <end position="171"/>
    </location>
</feature>
<gene>
    <name evidence="3" type="ORF">SAMN05421509_105203</name>
</gene>
<dbReference type="InterPro" id="IPR007038">
    <property type="entry name" value="HupE_UreJ"/>
</dbReference>
<dbReference type="Pfam" id="PF04955">
    <property type="entry name" value="HupE_UreJ"/>
    <property type="match status" value="1"/>
</dbReference>
<name>A0A285VPQ2_9GAMM</name>
<keyword evidence="1" id="KW-0812">Transmembrane</keyword>
<dbReference type="EMBL" id="OBQJ01000005">
    <property type="protein sequence ID" value="SOC55558.1"/>
    <property type="molecule type" value="Genomic_DNA"/>
</dbReference>
<keyword evidence="2" id="KW-0732">Signal</keyword>
<feature type="signal peptide" evidence="2">
    <location>
        <begin position="1"/>
        <end position="28"/>
    </location>
</feature>